<dbReference type="GO" id="GO:0005759">
    <property type="term" value="C:mitochondrial matrix"/>
    <property type="evidence" value="ECO:0007669"/>
    <property type="project" value="UniProtKB-SubCell"/>
</dbReference>
<comment type="subunit">
    <text evidence="2">Monomer and homodimer; homodimerization is induced by binding of the substrate.</text>
</comment>
<dbReference type="SUPFAM" id="SSF63411">
    <property type="entry name" value="LuxS/MPP-like metallohydrolase"/>
    <property type="match status" value="3"/>
</dbReference>
<dbReference type="GO" id="GO:0004222">
    <property type="term" value="F:metalloendopeptidase activity"/>
    <property type="evidence" value="ECO:0007669"/>
    <property type="project" value="TreeGrafter"/>
</dbReference>
<dbReference type="Gene3D" id="3.30.830.10">
    <property type="entry name" value="Metalloenzyme, LuxS/M16 peptidase-like"/>
    <property type="match status" value="3"/>
</dbReference>
<dbReference type="InterPro" id="IPR011249">
    <property type="entry name" value="Metalloenz_LuxS/M16"/>
</dbReference>
<evidence type="ECO:0000259" key="3">
    <source>
        <dbReference type="SMART" id="SM01264"/>
    </source>
</evidence>
<proteinExistence type="predicted"/>
<reference evidence="4 5" key="1">
    <citation type="submission" date="2013-11" db="EMBL/GenBank/DDBJ databases">
        <title>Genome sequencing of Stegodyphus mimosarum.</title>
        <authorList>
            <person name="Bechsgaard J."/>
        </authorList>
    </citation>
    <scope>NUCLEOTIDE SEQUENCE [LARGE SCALE GENOMIC DNA]</scope>
</reference>
<dbReference type="OrthoDB" id="6418845at2759"/>
<feature type="non-terminal residue" evidence="4">
    <location>
        <position position="555"/>
    </location>
</feature>
<feature type="domain" description="Peptidase M16C associated" evidence="3">
    <location>
        <begin position="51"/>
        <end position="297"/>
    </location>
</feature>
<keyword evidence="4" id="KW-0378">Hydrolase</keyword>
<dbReference type="InterPro" id="IPR013578">
    <property type="entry name" value="Peptidase_M16C_assoc"/>
</dbReference>
<comment type="subcellular location">
    <subcellularLocation>
        <location evidence="1">Mitochondrion matrix</location>
    </subcellularLocation>
</comment>
<dbReference type="PANTHER" id="PTHR43016">
    <property type="entry name" value="PRESEQUENCE PROTEASE"/>
    <property type="match status" value="1"/>
</dbReference>
<dbReference type="STRING" id="407821.A0A087SVG0"/>
<dbReference type="EMBL" id="KK112145">
    <property type="protein sequence ID" value="KFM56849.1"/>
    <property type="molecule type" value="Genomic_DNA"/>
</dbReference>
<dbReference type="OMA" id="NMVCINW"/>
<dbReference type="Pfam" id="PF08367">
    <property type="entry name" value="M16C_assoc"/>
    <property type="match status" value="1"/>
</dbReference>
<name>A0A087SVG0_STEMI</name>
<protein>
    <submittedName>
        <fullName evidence="4">Presequence protease, mitochondrial</fullName>
    </submittedName>
</protein>
<evidence type="ECO:0000313" key="4">
    <source>
        <dbReference type="EMBL" id="KFM56849.1"/>
    </source>
</evidence>
<dbReference type="Pfam" id="PF22516">
    <property type="entry name" value="PreP_C"/>
    <property type="match status" value="1"/>
</dbReference>
<evidence type="ECO:0000256" key="2">
    <source>
        <dbReference type="ARBA" id="ARBA00011853"/>
    </source>
</evidence>
<sequence>MWNHRGNPVVAFKVNDHVNWFLKQLEENPLFLQDKVVQYFKNNSHKLTLIMSPVDNFEAEQQAKEKQLLESTIANLSDEEKVKIYNDGLELAKHQESNDASCLPSLQIGDVVRIAEETPLKFTSLDSVNVQLCEQPTNEVVYFKALVDIASIAEEDIMLLPLFCSIITQMGAGKRNYKEFDQEVNLKTGGLDVSFHVSDNPSVQDKFDMGIYFSSYCLEKNVSDMFSLWKDVFCDVQLKDKERLSQLIKMTAAELAQGIAYRGHIYSMTKANSSLNVSSNIKEKASGLSQILYMKKLAELDNYDEVLEKLKQLSSMLLQRSTMRCAINATPGALSSAFVSLDSFVNDVPQYPIVSSSKQIESSCHLTDKKTHFVLPFSVNYVGQSILTIPYCHRDFASLKVASELLSRKYLHHQIREKGGAYGGGAKLGKGGQFMFYSYRDPNVSKTLDSFAAGIEWLIQTNHSDQDINEAKLGVFREIDAPVPPGSKGSLFFKEGISHEMKQELRDRVFSCTKEDLVDAAQKYLQNSTLTGTALIGPENQITKSETSDWKVLAE</sequence>
<evidence type="ECO:0000313" key="5">
    <source>
        <dbReference type="Proteomes" id="UP000054359"/>
    </source>
</evidence>
<dbReference type="FunFam" id="3.30.830.10:FF:000020">
    <property type="entry name" value="Mitochondrial presequence protease"/>
    <property type="match status" value="1"/>
</dbReference>
<dbReference type="GO" id="GO:0046872">
    <property type="term" value="F:metal ion binding"/>
    <property type="evidence" value="ECO:0007669"/>
    <property type="project" value="InterPro"/>
</dbReference>
<dbReference type="SMART" id="SM01264">
    <property type="entry name" value="M16C_associated"/>
    <property type="match status" value="1"/>
</dbReference>
<gene>
    <name evidence="4" type="ORF">X975_24551</name>
</gene>
<accession>A0A087SVG0</accession>
<keyword evidence="4" id="KW-0645">Protease</keyword>
<dbReference type="GO" id="GO:0016485">
    <property type="term" value="P:protein processing"/>
    <property type="evidence" value="ECO:0007669"/>
    <property type="project" value="TreeGrafter"/>
</dbReference>
<dbReference type="AlphaFoldDB" id="A0A087SVG0"/>
<dbReference type="Proteomes" id="UP000054359">
    <property type="component" value="Unassembled WGS sequence"/>
</dbReference>
<organism evidence="4 5">
    <name type="scientific">Stegodyphus mimosarum</name>
    <name type="common">African social velvet spider</name>
    <dbReference type="NCBI Taxonomy" id="407821"/>
    <lineage>
        <taxon>Eukaryota</taxon>
        <taxon>Metazoa</taxon>
        <taxon>Ecdysozoa</taxon>
        <taxon>Arthropoda</taxon>
        <taxon>Chelicerata</taxon>
        <taxon>Arachnida</taxon>
        <taxon>Araneae</taxon>
        <taxon>Araneomorphae</taxon>
        <taxon>Entelegynae</taxon>
        <taxon>Eresoidea</taxon>
        <taxon>Eresidae</taxon>
        <taxon>Stegodyphus</taxon>
    </lineage>
</organism>
<dbReference type="PANTHER" id="PTHR43016:SF13">
    <property type="entry name" value="PRESEQUENCE PROTEASE, MITOCHONDRIAL"/>
    <property type="match status" value="1"/>
</dbReference>
<evidence type="ECO:0000256" key="1">
    <source>
        <dbReference type="ARBA" id="ARBA00004305"/>
    </source>
</evidence>
<dbReference type="InterPro" id="IPR055130">
    <property type="entry name" value="PreP_C"/>
</dbReference>
<keyword evidence="5" id="KW-1185">Reference proteome</keyword>